<dbReference type="Proteomes" id="UP000504724">
    <property type="component" value="Chromosome"/>
</dbReference>
<organism evidence="2 3">
    <name type="scientific">Thiomicrorhabdus xiamenensis</name>
    <dbReference type="NCBI Taxonomy" id="2739063"/>
    <lineage>
        <taxon>Bacteria</taxon>
        <taxon>Pseudomonadati</taxon>
        <taxon>Pseudomonadota</taxon>
        <taxon>Gammaproteobacteria</taxon>
        <taxon>Thiotrichales</taxon>
        <taxon>Piscirickettsiaceae</taxon>
        <taxon>Thiomicrorhabdus</taxon>
    </lineage>
</organism>
<accession>A0A7D4NL04</accession>
<evidence type="ECO:0000313" key="3">
    <source>
        <dbReference type="Proteomes" id="UP000504724"/>
    </source>
</evidence>
<keyword evidence="3" id="KW-1185">Reference proteome</keyword>
<feature type="chain" id="PRO_5028973267" evidence="1">
    <location>
        <begin position="25"/>
        <end position="97"/>
    </location>
</feature>
<reference evidence="2 3" key="1">
    <citation type="submission" date="2020-05" db="EMBL/GenBank/DDBJ databases">
        <title>Thiomicrorhabdus sediminis sp.nov. and Thiomicrorhabdus xiamenensis sp.nov., novel sulfur-oxidizing bacteria isolated from coastal sediment.</title>
        <authorList>
            <person name="Liu X."/>
        </authorList>
    </citation>
    <scope>NUCLEOTIDE SEQUENCE [LARGE SCALE GENOMIC DNA]</scope>
    <source>
        <strain evidence="2 3">G2</strain>
    </source>
</reference>
<name>A0A7D4NL04_9GAMM</name>
<evidence type="ECO:0000256" key="1">
    <source>
        <dbReference type="SAM" id="SignalP"/>
    </source>
</evidence>
<protein>
    <submittedName>
        <fullName evidence="2">Uncharacterized protein</fullName>
    </submittedName>
</protein>
<keyword evidence="1" id="KW-0732">Signal</keyword>
<feature type="signal peptide" evidence="1">
    <location>
        <begin position="1"/>
        <end position="24"/>
    </location>
</feature>
<dbReference type="RefSeq" id="WP_173284407.1">
    <property type="nucleotide sequence ID" value="NZ_CP054020.1"/>
</dbReference>
<dbReference type="EMBL" id="CP054020">
    <property type="protein sequence ID" value="QKI88794.1"/>
    <property type="molecule type" value="Genomic_DNA"/>
</dbReference>
<sequence length="97" mass="10666">MIFPVKKALLAVLAFSIGAAPAFAANVNAPKHSCVKPTKPAKFDSVTEWGEFNYAKQKYHKCISDYVKAQNAAIDVHQQAAASAIREWNSFVQNELN</sequence>
<proteinExistence type="predicted"/>
<evidence type="ECO:0000313" key="2">
    <source>
        <dbReference type="EMBL" id="QKI88794.1"/>
    </source>
</evidence>
<dbReference type="KEGG" id="txa:HQN79_04040"/>
<gene>
    <name evidence="2" type="ORF">HQN79_04040</name>
</gene>
<dbReference type="AlphaFoldDB" id="A0A7D4NL04"/>